<comment type="caution">
    <text evidence="1">The sequence shown here is derived from an EMBL/GenBank/DDBJ whole genome shotgun (WGS) entry which is preliminary data.</text>
</comment>
<accession>A0A3L6FWN5</accession>
<dbReference type="AlphaFoldDB" id="A0A3L6FWN5"/>
<evidence type="ECO:0000313" key="1">
    <source>
        <dbReference type="EMBL" id="PWZ38903.1"/>
    </source>
</evidence>
<dbReference type="EMBL" id="NCVQ01000003">
    <property type="protein sequence ID" value="PWZ38903.1"/>
    <property type="molecule type" value="Genomic_DNA"/>
</dbReference>
<organism evidence="1">
    <name type="scientific">Zea mays</name>
    <name type="common">Maize</name>
    <dbReference type="NCBI Taxonomy" id="4577"/>
    <lineage>
        <taxon>Eukaryota</taxon>
        <taxon>Viridiplantae</taxon>
        <taxon>Streptophyta</taxon>
        <taxon>Embryophyta</taxon>
        <taxon>Tracheophyta</taxon>
        <taxon>Spermatophyta</taxon>
        <taxon>Magnoliopsida</taxon>
        <taxon>Liliopsida</taxon>
        <taxon>Poales</taxon>
        <taxon>Poaceae</taxon>
        <taxon>PACMAD clade</taxon>
        <taxon>Panicoideae</taxon>
        <taxon>Andropogonodae</taxon>
        <taxon>Andropogoneae</taxon>
        <taxon>Tripsacinae</taxon>
        <taxon>Zea</taxon>
    </lineage>
</organism>
<dbReference type="Proteomes" id="UP000251960">
    <property type="component" value="Chromosome 2"/>
</dbReference>
<reference evidence="1" key="1">
    <citation type="journal article" date="2018" name="Nat. Genet.">
        <title>Extensive intraspecific gene order and gene structural variations between Mo17 and other maize genomes.</title>
        <authorList>
            <person name="Sun S."/>
            <person name="Zhou Y."/>
            <person name="Chen J."/>
            <person name="Shi J."/>
            <person name="Zhao H."/>
            <person name="Zhao H."/>
            <person name="Song W."/>
            <person name="Zhang M."/>
            <person name="Cui Y."/>
            <person name="Dong X."/>
            <person name="Liu H."/>
            <person name="Ma X."/>
            <person name="Jiao Y."/>
            <person name="Wang B."/>
            <person name="Wei X."/>
            <person name="Stein J.C."/>
            <person name="Glaubitz J.C."/>
            <person name="Lu F."/>
            <person name="Yu G."/>
            <person name="Liang C."/>
            <person name="Fengler K."/>
            <person name="Li B."/>
            <person name="Rafalski A."/>
            <person name="Schnable P.S."/>
            <person name="Ware D.H."/>
            <person name="Buckler E.S."/>
            <person name="Lai J."/>
        </authorList>
    </citation>
    <scope>NUCLEOTIDE SEQUENCE [LARGE SCALE GENOMIC DNA]</scope>
    <source>
        <tissue evidence="1">Seedling</tissue>
    </source>
</reference>
<gene>
    <name evidence="1" type="ORF">Zm00014a_042217</name>
</gene>
<proteinExistence type="predicted"/>
<name>A0A3L6FWN5_MAIZE</name>
<sequence>MRRINLILNYTNYKAIDSIDSNHRNLSRSFRKELPNDDIVFQLLSIQWSVFCSSSQRVAELLSFCSENESGWSSEDP</sequence>
<protein>
    <submittedName>
        <fullName evidence="1">Uncharacterized protein</fullName>
    </submittedName>
</protein>